<feature type="region of interest" description="Disordered" evidence="1">
    <location>
        <begin position="386"/>
        <end position="422"/>
    </location>
</feature>
<feature type="compositionally biased region" description="Low complexity" evidence="1">
    <location>
        <begin position="28"/>
        <end position="41"/>
    </location>
</feature>
<dbReference type="PANTHER" id="PTHR24216:SF65">
    <property type="entry name" value="PAXILLIN-LIKE PROTEIN 1"/>
    <property type="match status" value="1"/>
</dbReference>
<feature type="region of interest" description="Disordered" evidence="1">
    <location>
        <begin position="606"/>
        <end position="639"/>
    </location>
</feature>
<feature type="region of interest" description="Disordered" evidence="1">
    <location>
        <begin position="659"/>
        <end position="951"/>
    </location>
</feature>
<evidence type="ECO:0000313" key="3">
    <source>
        <dbReference type="Proteomes" id="UP000757232"/>
    </source>
</evidence>
<name>A0A9Q5I574_SANBA</name>
<feature type="compositionally biased region" description="Low complexity" evidence="1">
    <location>
        <begin position="752"/>
        <end position="768"/>
    </location>
</feature>
<feature type="compositionally biased region" description="Low complexity" evidence="1">
    <location>
        <begin position="809"/>
        <end position="821"/>
    </location>
</feature>
<feature type="compositionally biased region" description="Basic and acidic residues" evidence="1">
    <location>
        <begin position="83"/>
        <end position="97"/>
    </location>
</feature>
<accession>A0A9Q5I574</accession>
<keyword evidence="3" id="KW-1185">Reference proteome</keyword>
<feature type="compositionally biased region" description="Low complexity" evidence="1">
    <location>
        <begin position="608"/>
        <end position="621"/>
    </location>
</feature>
<feature type="region of interest" description="Disordered" evidence="1">
    <location>
        <begin position="1152"/>
        <end position="1208"/>
    </location>
</feature>
<evidence type="ECO:0000313" key="2">
    <source>
        <dbReference type="EMBL" id="OCB91917.1"/>
    </source>
</evidence>
<feature type="compositionally biased region" description="Pro residues" evidence="1">
    <location>
        <begin position="309"/>
        <end position="318"/>
    </location>
</feature>
<feature type="region of interest" description="Disordered" evidence="1">
    <location>
        <begin position="174"/>
        <end position="353"/>
    </location>
</feature>
<feature type="compositionally biased region" description="Acidic residues" evidence="1">
    <location>
        <begin position="938"/>
        <end position="948"/>
    </location>
</feature>
<feature type="region of interest" description="Disordered" evidence="1">
    <location>
        <begin position="545"/>
        <end position="569"/>
    </location>
</feature>
<organism evidence="2 3">
    <name type="scientific">Sanghuangporus baumii</name>
    <name type="common">Phellinus baumii</name>
    <dbReference type="NCBI Taxonomy" id="108892"/>
    <lineage>
        <taxon>Eukaryota</taxon>
        <taxon>Fungi</taxon>
        <taxon>Dikarya</taxon>
        <taxon>Basidiomycota</taxon>
        <taxon>Agaricomycotina</taxon>
        <taxon>Agaricomycetes</taxon>
        <taxon>Hymenochaetales</taxon>
        <taxon>Hymenochaetaceae</taxon>
        <taxon>Sanghuangporus</taxon>
    </lineage>
</organism>
<gene>
    <name evidence="2" type="ORF">A7U60_g785</name>
</gene>
<evidence type="ECO:0000256" key="1">
    <source>
        <dbReference type="SAM" id="MobiDB-lite"/>
    </source>
</evidence>
<proteinExistence type="predicted"/>
<dbReference type="Proteomes" id="UP000757232">
    <property type="component" value="Unassembled WGS sequence"/>
</dbReference>
<feature type="compositionally biased region" description="Polar residues" evidence="1">
    <location>
        <begin position="321"/>
        <end position="353"/>
    </location>
</feature>
<dbReference type="InterPro" id="IPR011009">
    <property type="entry name" value="Kinase-like_dom_sf"/>
</dbReference>
<feature type="compositionally biased region" description="Polar residues" evidence="1">
    <location>
        <begin position="254"/>
        <end position="268"/>
    </location>
</feature>
<feature type="compositionally biased region" description="Polar residues" evidence="1">
    <location>
        <begin position="679"/>
        <end position="701"/>
    </location>
</feature>
<feature type="compositionally biased region" description="Low complexity" evidence="1">
    <location>
        <begin position="716"/>
        <end position="727"/>
    </location>
</feature>
<dbReference type="PANTHER" id="PTHR24216">
    <property type="entry name" value="PAXILLIN-RELATED"/>
    <property type="match status" value="1"/>
</dbReference>
<feature type="compositionally biased region" description="Basic and acidic residues" evidence="1">
    <location>
        <begin position="388"/>
        <end position="404"/>
    </location>
</feature>
<sequence>MFRRKKSTTDVEQRPTPAISISGPMHISAQAPHAQSSHAAPTTPLYERFAKTTNPNGNGALPGQARKSMASVRPRVVSESEESGMRKSELRHERDGRSGGVAVRAGGRVGLGISAPSREDVARVSGQGRHQHQQMSPPTSPTFPRANGTSAAIPRQMPNVSADALDDPTPPTSLLVKKARPLPEPKTAATAKRAEKNGAHLTRMMTPPSPPTTTQHLPPVTPAQPATLQISSNVPTRPPDSSLPLPLLDETGALPSSGNLKVSPSLGNSLEAPRGPRRTRYSPLAAFGPPVSTSTSAGSSSSVPSAQETPPPPPPPKPLSSIGSIPNITTSHLSDTTQNLGIGTSRPSTDSFNYSDRHASVQVRFSPVFPSKIVAEIAYGQSGFNTRTNEKYERDDDTEIDPRVKQASRHRGEPSNTKSQASLPVLSSNVRAASNIGNGDVDMEDEDENDHIVSWSRGRSGRMVPTTIQDVPTNTAAPPTPPSPPAPTLSMILDARPGQVEGGLAVQRTESVSSTGSMRRKVTMYTTYTDEDVPELPGIQQTHQQTPRTLIRGQIPTPPTSVDGHGNDQNQRLTITGILEEEQSPDVPSPSSLINRSIRGMNLHHAIPESSSSSPSSPVPSTGNLVDSRPKPAESHGNNVISNMTAIKVVAPSLVASSSSSSANLSSQDELQGRPTPKLRTQNLPLQTYSPQPDYRQSQQHEAPPSPPQSPPQPVTPVVLTSQPGPRTRSKSRTRSTRPGTGSSSHSQHYVPPSSASSSDGPARSPSALSALNPFSSGSTGGIGHTHRKLTKTPPHSVRPRADSTNTVEQHQIQHQQTITESPEQMDLLVDADPFAKGEVVRAPALGDPASISGASMPPPVPPFARSQRSGASSGPASPASPGDYASSRAQRRGQGLDARSREDARAFASRWDATDRKECLKPSAPESGTNGVGQMEAEPESEPEPEPAEPTFYPLEKHLMHAELLGALLPYLTFRDWSEPTFYPLEKHLMHAELLGALLPYLTFRDWCMVAAVNDASRRQIEHKRELRELVLEHYLHTVGYGRWRWSTKEHIMLTFRDLNSYMRGVSIPSHQYSVYAKAWLDAKQQVQERPDDEYLKFNLKTASAQKSLLASSCRAFTRVVLRLRAQAEAMEKDAEGDAVVYQFTPPQSSASVNAKAHAPAQIQNHARRSMSRARAGSPSRPGSPGASSLSHSQHGHVLNGSSNGHGSAKINRYERAALAGLGPHFRSPLFRLGHSPCLRVCIPNPEGVWLSDSSVLECEKELKRAGVIPLLRAGDVVWDIAVGDEGNDGRMVWDGNYLIDLDYTYSRSGEVPQYLHTLAFPPSYFHRVIRAPGNPICHIDISPWGEEVAANLQLLQDRIKTETPQGGHHTVVRWIHRSRFRIRPNPYTNAPTPISGTSLSVDPGWYGTVIIEFEGTNEGLADLQQRCKSGFPPRAVGRENDAAANAKAASKVFRLLRERSRPGEIWLRADLDVMFSDALRDALLVSTYCLLFRGCDTEGNSLMVRRILEVCQLQLDGKEILGGLMLSQRAPWSLVRFVVILPFLFSGLWSLVWKRGQCAGQKDVIESIPLCVLVFLHTPRGNKDRMLALSRFHPLTLPIQTTFLYFYRKCALNDGERWWRDRYDMLKEHGYQLRPRYHPEWKPSWTAKQLPGVREDSYVTYRPKVIDAIRLSDGMRVSIKKLRKGSNELGIARYLDSEELRKDPRNITVPILDVFSEEEDTMEFMVMPLLKSFDDPLFSSVDEVIDFMNQTLQRPKVIDAIRLSDGMRVSIKKLRKGSNELGIARYLDSEELRKDPRNITVPILDVFSEEEDTMEFMVMPLLKSFDDPLFSSVDEVIDFMNQTLQRLLSSEYHDGCEKLFPRGFHPTASCFDASGKNLARPRRRRDVTSIKYYFIDFGISSRFDDATEPRMVTGEECQDKQLPEIYQDKPYNPFPVDVFILGNLFKHSLVEIYENLEFLAPLANRMTEKDPASRLTIDEALIHLDELVKEQSPRSLRRLLVWQDADKVERFLFDMGSSKREAAFVIKSSLRRFIRSSLSHVRF</sequence>
<feature type="compositionally biased region" description="Polar residues" evidence="1">
    <location>
        <begin position="224"/>
        <end position="235"/>
    </location>
</feature>
<feature type="region of interest" description="Disordered" evidence="1">
    <location>
        <begin position="1"/>
        <end position="151"/>
    </location>
</feature>
<feature type="compositionally biased region" description="Pro residues" evidence="1">
    <location>
        <begin position="704"/>
        <end position="715"/>
    </location>
</feature>
<dbReference type="OrthoDB" id="3365519at2759"/>
<feature type="compositionally biased region" description="Low complexity" evidence="1">
    <location>
        <begin position="239"/>
        <end position="249"/>
    </location>
</feature>
<comment type="caution">
    <text evidence="2">The sequence shown here is derived from an EMBL/GenBank/DDBJ whole genome shotgun (WGS) entry which is preliminary data.</text>
</comment>
<dbReference type="EMBL" id="LNZH02000050">
    <property type="protein sequence ID" value="OCB91917.1"/>
    <property type="molecule type" value="Genomic_DNA"/>
</dbReference>
<dbReference type="SUPFAM" id="SSF56112">
    <property type="entry name" value="Protein kinase-like (PK-like)"/>
    <property type="match status" value="1"/>
</dbReference>
<feature type="compositionally biased region" description="Low complexity" evidence="1">
    <location>
        <begin position="1174"/>
        <end position="1190"/>
    </location>
</feature>
<protein>
    <submittedName>
        <fullName evidence="2">Uncharacterized protein</fullName>
    </submittedName>
</protein>
<reference evidence="2" key="1">
    <citation type="submission" date="2016-06" db="EMBL/GenBank/DDBJ databases">
        <title>Draft Genome sequence of the fungus Inonotus baumii.</title>
        <authorList>
            <person name="Zhu H."/>
            <person name="Lin W."/>
        </authorList>
    </citation>
    <scope>NUCLEOTIDE SEQUENCE</scope>
    <source>
        <strain evidence="2">821</strain>
    </source>
</reference>
<feature type="compositionally biased region" description="Low complexity" evidence="1">
    <location>
        <begin position="288"/>
        <end position="306"/>
    </location>
</feature>
<feature type="compositionally biased region" description="Low complexity" evidence="1">
    <location>
        <begin position="870"/>
        <end position="888"/>
    </location>
</feature>